<accession>A0A6U4EMY5</accession>
<protein>
    <submittedName>
        <fullName evidence="2">Uncharacterized protein</fullName>
    </submittedName>
</protein>
<evidence type="ECO:0000313" key="2">
    <source>
        <dbReference type="EMBL" id="CAD9061318.1"/>
    </source>
</evidence>
<dbReference type="EMBL" id="HBGB01028093">
    <property type="protein sequence ID" value="CAD9061318.1"/>
    <property type="molecule type" value="Transcribed_RNA"/>
</dbReference>
<dbReference type="AlphaFoldDB" id="A0A6U4EMY5"/>
<dbReference type="EMBL" id="HBGB01028091">
    <property type="protein sequence ID" value="CAD9061317.1"/>
    <property type="molecule type" value="Transcribed_RNA"/>
</dbReference>
<gene>
    <name evidence="1" type="ORF">VBRA1451_LOCUS16387</name>
    <name evidence="2" type="ORF">VBRA1451_LOCUS16388</name>
</gene>
<proteinExistence type="predicted"/>
<reference evidence="2" key="1">
    <citation type="submission" date="2021-01" db="EMBL/GenBank/DDBJ databases">
        <authorList>
            <person name="Corre E."/>
            <person name="Pelletier E."/>
            <person name="Niang G."/>
            <person name="Scheremetjew M."/>
            <person name="Finn R."/>
            <person name="Kale V."/>
            <person name="Holt S."/>
            <person name="Cochrane G."/>
            <person name="Meng A."/>
            <person name="Brown T."/>
            <person name="Cohen L."/>
        </authorList>
    </citation>
    <scope>NUCLEOTIDE SEQUENCE</scope>
    <source>
        <strain evidence="2">CCMP3346</strain>
    </source>
</reference>
<sequence length="127" mass="14496">MPYQLNNTRISDADMKKYVLPKYKIKTSFWQNMHSLLAPRGMVVVNNVPGFFEGHACECEKPIKGTVCSPQESLSVDLCFLKKDQAKSLLFKRFIELTEETGLKLTTPAFFNKKRKIGVGLQRVPLE</sequence>
<name>A0A6U4EMY5_9ALVE</name>
<evidence type="ECO:0000313" key="1">
    <source>
        <dbReference type="EMBL" id="CAD9061317.1"/>
    </source>
</evidence>
<organism evidence="2">
    <name type="scientific">Vitrella brassicaformis</name>
    <dbReference type="NCBI Taxonomy" id="1169539"/>
    <lineage>
        <taxon>Eukaryota</taxon>
        <taxon>Sar</taxon>
        <taxon>Alveolata</taxon>
        <taxon>Colpodellida</taxon>
        <taxon>Vitrellaceae</taxon>
        <taxon>Vitrella</taxon>
    </lineage>
</organism>